<feature type="region of interest" description="Disordered" evidence="1">
    <location>
        <begin position="24"/>
        <end position="48"/>
    </location>
</feature>
<accession>A0ABQ5ACF8</accession>
<protein>
    <submittedName>
        <fullName evidence="3">Uncharacterized protein</fullName>
    </submittedName>
</protein>
<gene>
    <name evidence="3" type="ORF">Tco_0819843</name>
</gene>
<keyword evidence="2" id="KW-0812">Transmembrane</keyword>
<reference evidence="3" key="2">
    <citation type="submission" date="2022-01" db="EMBL/GenBank/DDBJ databases">
        <authorList>
            <person name="Yamashiro T."/>
            <person name="Shiraishi A."/>
            <person name="Satake H."/>
            <person name="Nakayama K."/>
        </authorList>
    </citation>
    <scope>NUCLEOTIDE SEQUENCE</scope>
</reference>
<evidence type="ECO:0000256" key="2">
    <source>
        <dbReference type="SAM" id="Phobius"/>
    </source>
</evidence>
<keyword evidence="2" id="KW-1133">Transmembrane helix</keyword>
<comment type="caution">
    <text evidence="3">The sequence shown here is derived from an EMBL/GenBank/DDBJ whole genome shotgun (WGS) entry which is preliminary data.</text>
</comment>
<evidence type="ECO:0000256" key="1">
    <source>
        <dbReference type="SAM" id="MobiDB-lite"/>
    </source>
</evidence>
<evidence type="ECO:0000313" key="4">
    <source>
        <dbReference type="Proteomes" id="UP001151760"/>
    </source>
</evidence>
<name>A0ABQ5ACF8_9ASTR</name>
<dbReference type="Proteomes" id="UP001151760">
    <property type="component" value="Unassembled WGS sequence"/>
</dbReference>
<proteinExistence type="predicted"/>
<feature type="transmembrane region" description="Helical" evidence="2">
    <location>
        <begin position="63"/>
        <end position="81"/>
    </location>
</feature>
<evidence type="ECO:0000313" key="3">
    <source>
        <dbReference type="EMBL" id="GJS98673.1"/>
    </source>
</evidence>
<sequence length="208" mass="23839">MSMLEDHSSYIKVSESAQDTDVVNPTHAYYNGSRTSQDKEDPSWSTSIKTRRQRRHLQHWKRLGCHFILLYLYLLGTFHLARNCIVRPRRRDAAYLQTELLIAQKEVAGIQLQAKEFDLMAATADLDEIKEVNANCILMANLQQASTSGTQTDKAPVYDSDGSAEVQLHDNCYNDEIFNMFTQEEQYTELLEPIPEPHQVSQNDSNVI</sequence>
<keyword evidence="4" id="KW-1185">Reference proteome</keyword>
<keyword evidence="2" id="KW-0472">Membrane</keyword>
<dbReference type="EMBL" id="BQNB010012061">
    <property type="protein sequence ID" value="GJS98673.1"/>
    <property type="molecule type" value="Genomic_DNA"/>
</dbReference>
<organism evidence="3 4">
    <name type="scientific">Tanacetum coccineum</name>
    <dbReference type="NCBI Taxonomy" id="301880"/>
    <lineage>
        <taxon>Eukaryota</taxon>
        <taxon>Viridiplantae</taxon>
        <taxon>Streptophyta</taxon>
        <taxon>Embryophyta</taxon>
        <taxon>Tracheophyta</taxon>
        <taxon>Spermatophyta</taxon>
        <taxon>Magnoliopsida</taxon>
        <taxon>eudicotyledons</taxon>
        <taxon>Gunneridae</taxon>
        <taxon>Pentapetalae</taxon>
        <taxon>asterids</taxon>
        <taxon>campanulids</taxon>
        <taxon>Asterales</taxon>
        <taxon>Asteraceae</taxon>
        <taxon>Asteroideae</taxon>
        <taxon>Anthemideae</taxon>
        <taxon>Anthemidinae</taxon>
        <taxon>Tanacetum</taxon>
    </lineage>
</organism>
<reference evidence="3" key="1">
    <citation type="journal article" date="2022" name="Int. J. Mol. Sci.">
        <title>Draft Genome of Tanacetum Coccineum: Genomic Comparison of Closely Related Tanacetum-Family Plants.</title>
        <authorList>
            <person name="Yamashiro T."/>
            <person name="Shiraishi A."/>
            <person name="Nakayama K."/>
            <person name="Satake H."/>
        </authorList>
    </citation>
    <scope>NUCLEOTIDE SEQUENCE</scope>
</reference>